<gene>
    <name evidence="2" type="ORF">SAMN05216537_11314</name>
</gene>
<dbReference type="Pfam" id="PF07751">
    <property type="entry name" value="Abi_2"/>
    <property type="match status" value="1"/>
</dbReference>
<evidence type="ECO:0000256" key="1">
    <source>
        <dbReference type="SAM" id="Coils"/>
    </source>
</evidence>
<proteinExistence type="predicted"/>
<accession>A0A1H5VZC3</accession>
<protein>
    <submittedName>
        <fullName evidence="2">Abortive infection bacteriophage resistance protein</fullName>
    </submittedName>
</protein>
<evidence type="ECO:0000313" key="3">
    <source>
        <dbReference type="Proteomes" id="UP000236726"/>
    </source>
</evidence>
<organism evidence="2 3">
    <name type="scientific">Lachnospira multipara</name>
    <dbReference type="NCBI Taxonomy" id="28051"/>
    <lineage>
        <taxon>Bacteria</taxon>
        <taxon>Bacillati</taxon>
        <taxon>Bacillota</taxon>
        <taxon>Clostridia</taxon>
        <taxon>Lachnospirales</taxon>
        <taxon>Lachnospiraceae</taxon>
        <taxon>Lachnospira</taxon>
    </lineage>
</organism>
<dbReference type="EMBL" id="FNUL01000013">
    <property type="protein sequence ID" value="SEF92614.1"/>
    <property type="molecule type" value="Genomic_DNA"/>
</dbReference>
<evidence type="ECO:0000313" key="2">
    <source>
        <dbReference type="EMBL" id="SEF92614.1"/>
    </source>
</evidence>
<dbReference type="RefSeq" id="WP_103953194.1">
    <property type="nucleotide sequence ID" value="NZ_FNUL01000013.1"/>
</dbReference>
<reference evidence="2 3" key="1">
    <citation type="submission" date="2016-10" db="EMBL/GenBank/DDBJ databases">
        <authorList>
            <person name="de Groot N.N."/>
        </authorList>
    </citation>
    <scope>NUCLEOTIDE SEQUENCE [LARGE SCALE GENOMIC DNA]</scope>
    <source>
        <strain evidence="2 3">D15d</strain>
    </source>
</reference>
<feature type="coiled-coil region" evidence="1">
    <location>
        <begin position="117"/>
        <end position="144"/>
    </location>
</feature>
<dbReference type="Proteomes" id="UP000236726">
    <property type="component" value="Unassembled WGS sequence"/>
</dbReference>
<keyword evidence="3" id="KW-1185">Reference proteome</keyword>
<dbReference type="InterPro" id="IPR011664">
    <property type="entry name" value="Abi_system_AbiD/AbiF-like"/>
</dbReference>
<dbReference type="AlphaFoldDB" id="A0A1H5VZC3"/>
<sequence>MGYKKTDALMRHLRESGISISGQKQKRQLINTGYYHGYKGYRFFGNAKKRLPFKSYDEIYATIQYDSNLKALLYGKMMFIETAVKNIALESILVKANSESIQTMYDKVVSGYNNAPKSAEVDQKRKLQQNKLNLQNRIQTNLANAYKKDNPQITHFYNNIGYSDVPVWALFEILTMGDFGYLLSCLTYEVRDDISKRLSLNVSSDTNRQLIYKYIYILKDLRNAIAHNAVVFDTRFRKIDPSAPMKQCLKLEIGLPYVNFKTIGDYVILMSYYLKMLKVSKTEIKAFIRDFEKLTDNYKQAVNAEVAAMVIHPDLKSRLDILKNYL</sequence>
<keyword evidence="1" id="KW-0175">Coiled coil</keyword>
<name>A0A1H5VZC3_9FIRM</name>